<dbReference type="RefSeq" id="XP_007803944.1">
    <property type="nucleotide sequence ID" value="XM_007805753.1"/>
</dbReference>
<gene>
    <name evidence="2" type="ORF">EPUS_05196</name>
</gene>
<sequence length="342" mass="38199">MALPLDGFDTSVDPDDGHVLETSNSPFKYVANNRLNKQWIDRSLELSYQRLTSKTINHDIFESRADFLLYAFYALHLNSIALDSDSAAKISSTLEDLARNAKDIRQNYPGVTPSPQQRDDFFRMVESAHHDLSCSGLMIAEPDIICTLFASIVFEGSKKCTILSPELCFDTSVAEWKNDLGFYLLLLGSRPKTYTPFLQCGYDLPKHNLLNLCMAQIERAITEKERIHQSLSTRLDGGYGGGNNQPDPDGNNPDRTQDPKDGQGQVRGPQGLGGSSFSRRSGGNNANPSIDGSYSWKVLFRKSVKAYCLSTACQFGHSNQNRTSRMSFKTIQARDYLRLVLD</sequence>
<dbReference type="GeneID" id="19240149"/>
<organism evidence="2 3">
    <name type="scientific">Endocarpon pusillum (strain Z07020 / HMAS-L-300199)</name>
    <name type="common">Lichen-forming fungus</name>
    <dbReference type="NCBI Taxonomy" id="1263415"/>
    <lineage>
        <taxon>Eukaryota</taxon>
        <taxon>Fungi</taxon>
        <taxon>Dikarya</taxon>
        <taxon>Ascomycota</taxon>
        <taxon>Pezizomycotina</taxon>
        <taxon>Eurotiomycetes</taxon>
        <taxon>Chaetothyriomycetidae</taxon>
        <taxon>Verrucariales</taxon>
        <taxon>Verrucariaceae</taxon>
        <taxon>Endocarpon</taxon>
    </lineage>
</organism>
<accession>U1FZK7</accession>
<evidence type="ECO:0000313" key="2">
    <source>
        <dbReference type="EMBL" id="ERF70377.1"/>
    </source>
</evidence>
<evidence type="ECO:0000313" key="3">
    <source>
        <dbReference type="Proteomes" id="UP000019373"/>
    </source>
</evidence>
<dbReference type="AlphaFoldDB" id="U1FZK7"/>
<keyword evidence="3" id="KW-1185">Reference proteome</keyword>
<dbReference type="EMBL" id="KE721319">
    <property type="protein sequence ID" value="ERF70377.1"/>
    <property type="molecule type" value="Genomic_DNA"/>
</dbReference>
<feature type="region of interest" description="Disordered" evidence="1">
    <location>
        <begin position="233"/>
        <end position="288"/>
    </location>
</feature>
<reference evidence="3" key="1">
    <citation type="journal article" date="2014" name="BMC Genomics">
        <title>Genome characteristics reveal the impact of lichenization on lichen-forming fungus Endocarpon pusillum Hedwig (Verrucariales, Ascomycota).</title>
        <authorList>
            <person name="Wang Y.-Y."/>
            <person name="Liu B."/>
            <person name="Zhang X.-Y."/>
            <person name="Zhou Q.-M."/>
            <person name="Zhang T."/>
            <person name="Li H."/>
            <person name="Yu Y.-F."/>
            <person name="Zhang X.-L."/>
            <person name="Hao X.-Y."/>
            <person name="Wang M."/>
            <person name="Wang L."/>
            <person name="Wei J.-C."/>
        </authorList>
    </citation>
    <scope>NUCLEOTIDE SEQUENCE [LARGE SCALE GENOMIC DNA]</scope>
    <source>
        <strain evidence="3">Z07020 / HMAS-L-300199</strain>
    </source>
</reference>
<dbReference type="HOGENOM" id="CLU_811414_0_0_1"/>
<name>U1FZK7_ENDPU</name>
<feature type="compositionally biased region" description="Low complexity" evidence="1">
    <location>
        <begin position="244"/>
        <end position="254"/>
    </location>
</feature>
<protein>
    <submittedName>
        <fullName evidence="2">Uncharacterized protein</fullName>
    </submittedName>
</protein>
<proteinExistence type="predicted"/>
<evidence type="ECO:0000256" key="1">
    <source>
        <dbReference type="SAM" id="MobiDB-lite"/>
    </source>
</evidence>
<dbReference type="Proteomes" id="UP000019373">
    <property type="component" value="Unassembled WGS sequence"/>
</dbReference>